<accession>A0ABD2HTA7</accession>
<dbReference type="Pfam" id="PF10484">
    <property type="entry name" value="MRP-S23"/>
    <property type="match status" value="1"/>
</dbReference>
<evidence type="ECO:0000313" key="2">
    <source>
        <dbReference type="EMBL" id="KAL3069463.1"/>
    </source>
</evidence>
<feature type="domain" description="Small ribosomal subunit protein mS23 conserved" evidence="1">
    <location>
        <begin position="6"/>
        <end position="93"/>
    </location>
</feature>
<dbReference type="AlphaFoldDB" id="A0ABD2HTA7"/>
<proteinExistence type="predicted"/>
<comment type="caution">
    <text evidence="2">The sequence shown here is derived from an EMBL/GenBank/DDBJ whole genome shotgun (WGS) entry which is preliminary data.</text>
</comment>
<gene>
    <name evidence="2" type="ORF">niasHS_018188</name>
</gene>
<protein>
    <recommendedName>
        <fullName evidence="1">Small ribosomal subunit protein mS23 conserved domain-containing protein</fullName>
    </recommendedName>
</protein>
<sequence length="99" mass="12004">MFAHLTRAERSGCIFNRILGLIIAGHLKWEQRPLWFDAYVAHSPHYEPKWDIKMPKRDEPLPQIFYQEDLIRAKKLLEMRNEEPKYELDQQQQQLDQLN</sequence>
<evidence type="ECO:0000313" key="3">
    <source>
        <dbReference type="Proteomes" id="UP001620645"/>
    </source>
</evidence>
<dbReference type="InterPro" id="IPR023611">
    <property type="entry name" value="mS23_dom_met"/>
</dbReference>
<reference evidence="2 3" key="1">
    <citation type="submission" date="2024-10" db="EMBL/GenBank/DDBJ databases">
        <authorList>
            <person name="Kim D."/>
        </authorList>
    </citation>
    <scope>NUCLEOTIDE SEQUENCE [LARGE SCALE GENOMIC DNA]</scope>
    <source>
        <strain evidence="2">Taebaek</strain>
    </source>
</reference>
<organism evidence="2 3">
    <name type="scientific">Heterodera schachtii</name>
    <name type="common">Sugarbeet cyst nematode worm</name>
    <name type="synonym">Tylenchus schachtii</name>
    <dbReference type="NCBI Taxonomy" id="97005"/>
    <lineage>
        <taxon>Eukaryota</taxon>
        <taxon>Metazoa</taxon>
        <taxon>Ecdysozoa</taxon>
        <taxon>Nematoda</taxon>
        <taxon>Chromadorea</taxon>
        <taxon>Rhabditida</taxon>
        <taxon>Tylenchina</taxon>
        <taxon>Tylenchomorpha</taxon>
        <taxon>Tylenchoidea</taxon>
        <taxon>Heteroderidae</taxon>
        <taxon>Heteroderinae</taxon>
        <taxon>Heterodera</taxon>
    </lineage>
</organism>
<dbReference type="InterPro" id="IPR019520">
    <property type="entry name" value="Ribosomal_mS23_met"/>
</dbReference>
<keyword evidence="3" id="KW-1185">Reference proteome</keyword>
<dbReference type="EMBL" id="JBICCN010000429">
    <property type="protein sequence ID" value="KAL3069463.1"/>
    <property type="molecule type" value="Genomic_DNA"/>
</dbReference>
<name>A0ABD2HTA7_HETSC</name>
<dbReference type="Proteomes" id="UP001620645">
    <property type="component" value="Unassembled WGS sequence"/>
</dbReference>
<dbReference type="PANTHER" id="PTHR15925">
    <property type="entry name" value="MITOCHONDRIAL RIBOSOMAL PROTEIN S23"/>
    <property type="match status" value="1"/>
</dbReference>
<dbReference type="PANTHER" id="PTHR15925:SF2">
    <property type="entry name" value="SMALL RIBOSOMAL SUBUNIT PROTEIN MS23"/>
    <property type="match status" value="1"/>
</dbReference>
<evidence type="ECO:0000259" key="1">
    <source>
        <dbReference type="Pfam" id="PF10484"/>
    </source>
</evidence>